<dbReference type="RefSeq" id="WP_238858094.1">
    <property type="nucleotide sequence ID" value="NZ_FOFG01000001.1"/>
</dbReference>
<dbReference type="InterPro" id="IPR036390">
    <property type="entry name" value="WH_DNA-bd_sf"/>
</dbReference>
<dbReference type="Pfam" id="PF07702">
    <property type="entry name" value="UTRA"/>
    <property type="match status" value="1"/>
</dbReference>
<protein>
    <submittedName>
        <fullName evidence="5">GntR family transcriptional regulator</fullName>
    </submittedName>
</protein>
<evidence type="ECO:0000256" key="1">
    <source>
        <dbReference type="ARBA" id="ARBA00023015"/>
    </source>
</evidence>
<dbReference type="STRING" id="1855383.SAMN05216548_101382"/>
<dbReference type="GO" id="GO:0045892">
    <property type="term" value="P:negative regulation of DNA-templated transcription"/>
    <property type="evidence" value="ECO:0007669"/>
    <property type="project" value="TreeGrafter"/>
</dbReference>
<dbReference type="Pfam" id="PF00392">
    <property type="entry name" value="GntR"/>
    <property type="match status" value="1"/>
</dbReference>
<sequence length="260" mass="28916">MNRPGPHWIHPDEIHAIGGENGPLYLRLRGRIRRAVEDGRLKAEDALPPEREMAVQLGVSRVTIRRALEGLVAEGLLQQRHGSGTFVTPRTERVQQPLSRLTSFSRDMQIRGRRPTTEWLERSVAPPTPNEMLVLGISPKEQVTRIHRLRLADGLPMAVERATLPARVLPDPESIGASLYETLQQRGFRPVRALQRLRAENLSADDAALLGVPAGSAALSIERVAYLQDGAIVEFTRSSYRGDAYDFVAELTLSEELNAE</sequence>
<dbReference type="InterPro" id="IPR050679">
    <property type="entry name" value="Bact_HTH_transcr_reg"/>
</dbReference>
<dbReference type="SMART" id="SM00345">
    <property type="entry name" value="HTH_GNTR"/>
    <property type="match status" value="1"/>
</dbReference>
<dbReference type="InterPro" id="IPR011663">
    <property type="entry name" value="UTRA"/>
</dbReference>
<evidence type="ECO:0000313" key="6">
    <source>
        <dbReference type="Proteomes" id="UP000199647"/>
    </source>
</evidence>
<dbReference type="EMBL" id="FOFG01000001">
    <property type="protein sequence ID" value="SEP74048.1"/>
    <property type="molecule type" value="Genomic_DNA"/>
</dbReference>
<dbReference type="GO" id="GO:0003677">
    <property type="term" value="F:DNA binding"/>
    <property type="evidence" value="ECO:0007669"/>
    <property type="project" value="UniProtKB-KW"/>
</dbReference>
<dbReference type="PANTHER" id="PTHR44846">
    <property type="entry name" value="MANNOSYL-D-GLYCERATE TRANSPORT/METABOLISM SYSTEM REPRESSOR MNGR-RELATED"/>
    <property type="match status" value="1"/>
</dbReference>
<dbReference type="InterPro" id="IPR036388">
    <property type="entry name" value="WH-like_DNA-bd_sf"/>
</dbReference>
<reference evidence="5 6" key="1">
    <citation type="submission" date="2016-10" db="EMBL/GenBank/DDBJ databases">
        <authorList>
            <person name="de Groot N.N."/>
        </authorList>
    </citation>
    <scope>NUCLEOTIDE SEQUENCE [LARGE SCALE GENOMIC DNA]</scope>
    <source>
        <strain evidence="5 6">A52C2</strain>
    </source>
</reference>
<dbReference type="InterPro" id="IPR000524">
    <property type="entry name" value="Tscrpt_reg_HTH_GntR"/>
</dbReference>
<dbReference type="PROSITE" id="PS50949">
    <property type="entry name" value="HTH_GNTR"/>
    <property type="match status" value="1"/>
</dbReference>
<evidence type="ECO:0000256" key="3">
    <source>
        <dbReference type="ARBA" id="ARBA00023163"/>
    </source>
</evidence>
<evidence type="ECO:0000256" key="2">
    <source>
        <dbReference type="ARBA" id="ARBA00023125"/>
    </source>
</evidence>
<name>A0A1H9ADK4_9HYPH</name>
<keyword evidence="3" id="KW-0804">Transcription</keyword>
<dbReference type="Gene3D" id="3.40.1410.10">
    <property type="entry name" value="Chorismate lyase-like"/>
    <property type="match status" value="1"/>
</dbReference>
<evidence type="ECO:0000313" key="5">
    <source>
        <dbReference type="EMBL" id="SEP74048.1"/>
    </source>
</evidence>
<keyword evidence="1" id="KW-0805">Transcription regulation</keyword>
<dbReference type="Gene3D" id="1.10.10.10">
    <property type="entry name" value="Winged helix-like DNA-binding domain superfamily/Winged helix DNA-binding domain"/>
    <property type="match status" value="1"/>
</dbReference>
<dbReference type="InterPro" id="IPR028978">
    <property type="entry name" value="Chorismate_lyase_/UTRA_dom_sf"/>
</dbReference>
<dbReference type="SUPFAM" id="SSF64288">
    <property type="entry name" value="Chorismate lyase-like"/>
    <property type="match status" value="1"/>
</dbReference>
<dbReference type="SUPFAM" id="SSF46785">
    <property type="entry name" value="Winged helix' DNA-binding domain"/>
    <property type="match status" value="1"/>
</dbReference>
<gene>
    <name evidence="5" type="ORF">SAMN05216548_101382</name>
</gene>
<dbReference type="SMART" id="SM00866">
    <property type="entry name" value="UTRA"/>
    <property type="match status" value="1"/>
</dbReference>
<feature type="domain" description="HTH gntR-type" evidence="4">
    <location>
        <begin position="22"/>
        <end position="90"/>
    </location>
</feature>
<dbReference type="CDD" id="cd07377">
    <property type="entry name" value="WHTH_GntR"/>
    <property type="match status" value="1"/>
</dbReference>
<organism evidence="5 6">
    <name type="scientific">Faunimonas pinastri</name>
    <dbReference type="NCBI Taxonomy" id="1855383"/>
    <lineage>
        <taxon>Bacteria</taxon>
        <taxon>Pseudomonadati</taxon>
        <taxon>Pseudomonadota</taxon>
        <taxon>Alphaproteobacteria</taxon>
        <taxon>Hyphomicrobiales</taxon>
        <taxon>Afifellaceae</taxon>
        <taxon>Faunimonas</taxon>
    </lineage>
</organism>
<dbReference type="AlphaFoldDB" id="A0A1H9ADK4"/>
<proteinExistence type="predicted"/>
<dbReference type="GO" id="GO:0003700">
    <property type="term" value="F:DNA-binding transcription factor activity"/>
    <property type="evidence" value="ECO:0007669"/>
    <property type="project" value="InterPro"/>
</dbReference>
<keyword evidence="6" id="KW-1185">Reference proteome</keyword>
<evidence type="ECO:0000259" key="4">
    <source>
        <dbReference type="PROSITE" id="PS50949"/>
    </source>
</evidence>
<dbReference type="Proteomes" id="UP000199647">
    <property type="component" value="Unassembled WGS sequence"/>
</dbReference>
<accession>A0A1H9ADK4</accession>
<keyword evidence="2" id="KW-0238">DNA-binding</keyword>
<dbReference type="PRINTS" id="PR00035">
    <property type="entry name" value="HTHGNTR"/>
</dbReference>
<dbReference type="PANTHER" id="PTHR44846:SF1">
    <property type="entry name" value="MANNOSYL-D-GLYCERATE TRANSPORT_METABOLISM SYSTEM REPRESSOR MNGR-RELATED"/>
    <property type="match status" value="1"/>
</dbReference>